<dbReference type="OrthoDB" id="9764000at2"/>
<evidence type="ECO:0000313" key="9">
    <source>
        <dbReference type="Proteomes" id="UP000199267"/>
    </source>
</evidence>
<evidence type="ECO:0000313" key="5">
    <source>
        <dbReference type="EMBL" id="SEJ02780.1"/>
    </source>
</evidence>
<dbReference type="PANTHER" id="PTHR35565">
    <property type="entry name" value="CYTOPLASMIC PROTEIN-RELATED"/>
    <property type="match status" value="1"/>
</dbReference>
<feature type="domain" description="TssC1 C-terminal" evidence="3">
    <location>
        <begin position="383"/>
        <end position="494"/>
    </location>
</feature>
<evidence type="ECO:0000313" key="6">
    <source>
        <dbReference type="EMBL" id="SEP71447.1"/>
    </source>
</evidence>
<dbReference type="AlphaFoldDB" id="A0A1H9A4P6"/>
<protein>
    <submittedName>
        <fullName evidence="6">Type VI secretion system protein ImpC</fullName>
    </submittedName>
</protein>
<dbReference type="STRING" id="170623.SAMN04244579_00649"/>
<gene>
    <name evidence="5" type="ORF">SAMN04244572_02485</name>
    <name evidence="6" type="ORF">SAMN04244573_00348</name>
    <name evidence="4" type="ORF">SAMN04244579_00649</name>
</gene>
<dbReference type="EMBL" id="FNYQ01000040">
    <property type="protein sequence ID" value="SEJ02780.1"/>
    <property type="molecule type" value="Genomic_DNA"/>
</dbReference>
<evidence type="ECO:0000256" key="1">
    <source>
        <dbReference type="SAM" id="MobiDB-lite"/>
    </source>
</evidence>
<dbReference type="EMBL" id="FNYO01000005">
    <property type="protein sequence ID" value="SEI46783.1"/>
    <property type="molecule type" value="Genomic_DNA"/>
</dbReference>
<reference evidence="7 8" key="1">
    <citation type="submission" date="2016-10" db="EMBL/GenBank/DDBJ databases">
        <authorList>
            <person name="de Groot N.N."/>
        </authorList>
    </citation>
    <scope>NUCLEOTIDE SEQUENCE [LARGE SCALE GENOMIC DNA]</scope>
    <source>
        <strain evidence="4 7">DSM 1041</strain>
        <strain evidence="5 8">DSM 373</strain>
        <strain evidence="6 9">DSM 378</strain>
    </source>
</reference>
<dbReference type="Pfam" id="PF18945">
    <property type="entry name" value="VipB_2"/>
    <property type="match status" value="1"/>
</dbReference>
<evidence type="ECO:0000313" key="4">
    <source>
        <dbReference type="EMBL" id="SEI46783.1"/>
    </source>
</evidence>
<dbReference type="Pfam" id="PF05943">
    <property type="entry name" value="VipB"/>
    <property type="match status" value="1"/>
</dbReference>
<dbReference type="NCBIfam" id="TIGR03355">
    <property type="entry name" value="VI_chp_2"/>
    <property type="match status" value="1"/>
</dbReference>
<feature type="region of interest" description="Disordered" evidence="1">
    <location>
        <begin position="1"/>
        <end position="21"/>
    </location>
</feature>
<dbReference type="InterPro" id="IPR044032">
    <property type="entry name" value="TssC1_C"/>
</dbReference>
<dbReference type="InterPro" id="IPR044031">
    <property type="entry name" value="TssC1_N"/>
</dbReference>
<evidence type="ECO:0000313" key="7">
    <source>
        <dbReference type="Proteomes" id="UP000199005"/>
    </source>
</evidence>
<dbReference type="EMBL" id="FOFJ01000002">
    <property type="protein sequence ID" value="SEP71447.1"/>
    <property type="molecule type" value="Genomic_DNA"/>
</dbReference>
<name>A0A1H9A4P6_9GAMM</name>
<evidence type="ECO:0000259" key="2">
    <source>
        <dbReference type="Pfam" id="PF05943"/>
    </source>
</evidence>
<dbReference type="RefSeq" id="WP_090619070.1">
    <property type="nucleotide sequence ID" value="NZ_FNYO01000005.1"/>
</dbReference>
<dbReference type="Proteomes" id="UP000199250">
    <property type="component" value="Unassembled WGS sequence"/>
</dbReference>
<dbReference type="PANTHER" id="PTHR35565:SF3">
    <property type="entry name" value="TYPE VI SECRETION SYSTEM SHEATH PROTEIN TSSC1"/>
    <property type="match status" value="1"/>
</dbReference>
<evidence type="ECO:0000259" key="3">
    <source>
        <dbReference type="Pfam" id="PF18945"/>
    </source>
</evidence>
<organism evidence="6 9">
    <name type="scientific">Azotobacter beijerinckii</name>
    <dbReference type="NCBI Taxonomy" id="170623"/>
    <lineage>
        <taxon>Bacteria</taxon>
        <taxon>Pseudomonadati</taxon>
        <taxon>Pseudomonadota</taxon>
        <taxon>Gammaproteobacteria</taxon>
        <taxon>Pseudomonadales</taxon>
        <taxon>Pseudomonadaceae</taxon>
        <taxon>Azotobacter</taxon>
    </lineage>
</organism>
<dbReference type="InterPro" id="IPR010269">
    <property type="entry name" value="T6SS_TssC-like"/>
</dbReference>
<proteinExistence type="predicted"/>
<feature type="domain" description="TssC1 N-terminal" evidence="2">
    <location>
        <begin position="71"/>
        <end position="373"/>
    </location>
</feature>
<dbReference type="Proteomes" id="UP000199267">
    <property type="component" value="Unassembled WGS sequence"/>
</dbReference>
<dbReference type="Proteomes" id="UP000199005">
    <property type="component" value="Unassembled WGS sequence"/>
</dbReference>
<sequence length="500" mass="56150">MAEPIGSEQLQPQPEPAAETGDDFAALLLREFKPQTERAREAVESAVRTLAEQALERTELISDDAIRSIESIIAAIDARLTAQINLILHHPDFQRLESAWRGLRYLVDNSETDEMLKIRVLNVSKGELHRTLKKFKGSAWDQSPLFKKMYEEEYGQFGGEPYGCLVGDYYFDHSAPDVELLGEIAKVCAAMHAPFIAAAAPRVMGMDSWQELSNPRDLTKIFTTPEYAAWRSLRESEDSRYIGLTLPRFLARQPYGARTDPVEAFAFEEDTEGADSSKYAWANSAYAMAANIDRSFKLYGWCSRIRGVESGGEVTNLPVHTFPTDDGGVDMKCPTEIAISDRREAELAKNGFMPLLHRKNSDFAAFIGAQSLQKPAEYDDPDATANANLAARLPYLFATCRFAHYLKCIVRDKIGSFREREDMQRWLQDWILNYVDGDPAHSSETTKAQHPLAAAEVVVEEVEGNPGYYNARFYLRPHYQLEGLTVSLRLVSRLPSAKAA</sequence>
<accession>A0A1H9A4P6</accession>
<evidence type="ECO:0000313" key="8">
    <source>
        <dbReference type="Proteomes" id="UP000199250"/>
    </source>
</evidence>